<keyword evidence="3" id="KW-0472">Membrane</keyword>
<dbReference type="GO" id="GO:0005975">
    <property type="term" value="P:carbohydrate metabolic process"/>
    <property type="evidence" value="ECO:0007669"/>
    <property type="project" value="InterPro"/>
</dbReference>
<keyword evidence="2" id="KW-0808">Transferase</keyword>
<dbReference type="Proteomes" id="UP000199701">
    <property type="component" value="Unassembled WGS sequence"/>
</dbReference>
<dbReference type="EMBL" id="FOJI01000008">
    <property type="protein sequence ID" value="SEW26826.1"/>
    <property type="molecule type" value="Genomic_DNA"/>
</dbReference>
<keyword evidence="3" id="KW-1133">Transmembrane helix</keyword>
<dbReference type="RefSeq" id="WP_092453988.1">
    <property type="nucleotide sequence ID" value="NZ_FOJI01000008.1"/>
</dbReference>
<dbReference type="Gene3D" id="1.50.10.10">
    <property type="match status" value="1"/>
</dbReference>
<dbReference type="PANTHER" id="PTHR37469:SF2">
    <property type="entry name" value="CELLOBIONIC ACID PHOSPHORYLASE"/>
    <property type="match status" value="1"/>
</dbReference>
<feature type="domain" description="Glycosyl hydrolase 94 supersandwich" evidence="4">
    <location>
        <begin position="1627"/>
        <end position="1905"/>
    </location>
</feature>
<protein>
    <submittedName>
        <fullName evidence="7">Cellobiose phosphorylase</fullName>
    </submittedName>
</protein>
<dbReference type="Gene3D" id="2.70.98.40">
    <property type="entry name" value="Glycoside hydrolase, family 65, N-terminal domain"/>
    <property type="match status" value="2"/>
</dbReference>
<dbReference type="Pfam" id="PF17167">
    <property type="entry name" value="Glyco_hydro_94"/>
    <property type="match status" value="1"/>
</dbReference>
<evidence type="ECO:0000256" key="1">
    <source>
        <dbReference type="ARBA" id="ARBA00022676"/>
    </source>
</evidence>
<proteinExistence type="predicted"/>
<dbReference type="Gene3D" id="2.60.420.10">
    <property type="entry name" value="Maltose phosphorylase, domain 3"/>
    <property type="match status" value="1"/>
</dbReference>
<evidence type="ECO:0000259" key="6">
    <source>
        <dbReference type="Pfam" id="PF17167"/>
    </source>
</evidence>
<dbReference type="OrthoDB" id="9769991at2"/>
<evidence type="ECO:0000259" key="4">
    <source>
        <dbReference type="Pfam" id="PF06165"/>
    </source>
</evidence>
<feature type="transmembrane region" description="Helical" evidence="3">
    <location>
        <begin position="869"/>
        <end position="889"/>
    </location>
</feature>
<feature type="transmembrane region" description="Helical" evidence="3">
    <location>
        <begin position="464"/>
        <end position="491"/>
    </location>
</feature>
<dbReference type="SUPFAM" id="SSF74650">
    <property type="entry name" value="Galactose mutarotase-like"/>
    <property type="match status" value="2"/>
</dbReference>
<dbReference type="InterPro" id="IPR037820">
    <property type="entry name" value="GH94N_NdvB"/>
</dbReference>
<dbReference type="InterPro" id="IPR010383">
    <property type="entry name" value="Glyco_hydrolase_94_b-supersand"/>
</dbReference>
<organism evidence="7 8">
    <name type="scientific">[Clostridium] fimetarium</name>
    <dbReference type="NCBI Taxonomy" id="99656"/>
    <lineage>
        <taxon>Bacteria</taxon>
        <taxon>Bacillati</taxon>
        <taxon>Bacillota</taxon>
        <taxon>Clostridia</taxon>
        <taxon>Lachnospirales</taxon>
        <taxon>Lachnospiraceae</taxon>
    </lineage>
</organism>
<dbReference type="InterPro" id="IPR033432">
    <property type="entry name" value="GH94_catalytic"/>
</dbReference>
<feature type="transmembrane region" description="Helical" evidence="3">
    <location>
        <begin position="967"/>
        <end position="988"/>
    </location>
</feature>
<name>A0A1I0QIJ1_9FIRM</name>
<dbReference type="Pfam" id="PF06165">
    <property type="entry name" value="GH94_b-supersand"/>
    <property type="match status" value="2"/>
</dbReference>
<evidence type="ECO:0000256" key="3">
    <source>
        <dbReference type="SAM" id="Phobius"/>
    </source>
</evidence>
<feature type="transmembrane region" description="Helical" evidence="3">
    <location>
        <begin position="6"/>
        <end position="27"/>
    </location>
</feature>
<keyword evidence="1" id="KW-0328">Glycosyltransferase</keyword>
<evidence type="ECO:0000259" key="5">
    <source>
        <dbReference type="Pfam" id="PF10091"/>
    </source>
</evidence>
<dbReference type="InterPro" id="IPR019282">
    <property type="entry name" value="Glycoamylase-like_cons_dom"/>
</dbReference>
<dbReference type="CDD" id="cd11756">
    <property type="entry name" value="GH94N_ChvB_NdvB_1_like"/>
    <property type="match status" value="1"/>
</dbReference>
<accession>A0A1I0QIJ1</accession>
<keyword evidence="8" id="KW-1185">Reference proteome</keyword>
<dbReference type="Gene3D" id="1.50.10.140">
    <property type="match status" value="2"/>
</dbReference>
<feature type="transmembrane region" description="Helical" evidence="3">
    <location>
        <begin position="995"/>
        <end position="1013"/>
    </location>
</feature>
<evidence type="ECO:0000313" key="8">
    <source>
        <dbReference type="Proteomes" id="UP000199701"/>
    </source>
</evidence>
<feature type="transmembrane region" description="Helical" evidence="3">
    <location>
        <begin position="901"/>
        <end position="921"/>
    </location>
</feature>
<dbReference type="InterPro" id="IPR008928">
    <property type="entry name" value="6-hairpin_glycosidase_sf"/>
</dbReference>
<dbReference type="InterPro" id="IPR011013">
    <property type="entry name" value="Gal_mutarotase_sf_dom"/>
</dbReference>
<dbReference type="SMART" id="SM01068">
    <property type="entry name" value="CBM_X"/>
    <property type="match status" value="2"/>
</dbReference>
<keyword evidence="3" id="KW-0812">Transmembrane</keyword>
<reference evidence="7 8" key="1">
    <citation type="submission" date="2016-10" db="EMBL/GenBank/DDBJ databases">
        <authorList>
            <person name="de Groot N.N."/>
        </authorList>
    </citation>
    <scope>NUCLEOTIDE SEQUENCE [LARGE SCALE GENOMIC DNA]</scope>
    <source>
        <strain evidence="7 8">DSM 9179</strain>
    </source>
</reference>
<evidence type="ECO:0000313" key="7">
    <source>
        <dbReference type="EMBL" id="SEW26826.1"/>
    </source>
</evidence>
<gene>
    <name evidence="7" type="ORF">SAMN05421659_10849</name>
</gene>
<feature type="domain" description="Glycoamylase-like" evidence="5">
    <location>
        <begin position="1375"/>
        <end position="1585"/>
    </location>
</feature>
<dbReference type="GO" id="GO:0030246">
    <property type="term" value="F:carbohydrate binding"/>
    <property type="evidence" value="ECO:0007669"/>
    <property type="project" value="InterPro"/>
</dbReference>
<feature type="transmembrane region" description="Helical" evidence="3">
    <location>
        <begin position="434"/>
        <end position="452"/>
    </location>
</feature>
<dbReference type="STRING" id="99656.SAMN05421659_10849"/>
<sequence>MSVYDKVFIEGIVLIVLAVICLLLILLKLKSNSKINVHDASLSSEELEYHAKSIAMGHSVFGNKKKSSWPMTRMNSNYNFILTVYKELNEDIQKKYAVPSAAEWLLDNFYVIEEQVKGLRRDLNRKSYSQLPALQSGPLVGYARIFDVVLELVAHTNGQMDEKILSDYLKAYQSHSVLFDREIQALPLVIRLAIIENIRNVCENIKQTQNQWHKADENFETWSSNDSIDTNKAIKLFKNSLKSVDLENRSFVEHLVYRLRKSGRIYAEVLKTMDIQLAKLGISTENIAQEEHSAQSDITISMSNSITSLHYFSTLDWEDMFEDLSFVDQILKGDPDGTYQSMDYFTRMNYIGKAEELAHKYRMSEIHIARVAIKLAKGAYENRADSLESQEISREWHVGYYLLGPGREKLKKMLEPINKFKPERDNIFKKYSTWLYLGSISLLTILLVYFAIEYSILSDGFHSLPIVILAGFCVLIPASEIAVNAVNLIVCKCLKPAIFPRMELKDGIPENLSTIVVVPTLLPDVVRVKEMLAILEGHYLSNREDNLFFTLVGAFADSKVSVIENDTKIIEAAMSGIEELNIKYSKTGTDKFYFFHRASQFNKSNNKWIGWERKRGALMEFNELVLGSLDTSFIYSSCKNPPFSNVKYIITLDSDTILPMGMAKKMIGTMSHPLNRPIVDSKKGIVTEGYGIMQPRVDVDVESSNSSIFSRIFTGQEGIDPYANAISDVYQDLFGEGIYTGKGIYDLHVFQEVMTNIVPDNSVLSHDLLEGSYMKTGLVGDLKLIDSFPSRYNSYSERMHRWARGDWQLFPLLFGKLSNRIKKMSTNPLTLLSRWKIFDNLRRSLVAPTLFIMLALGFCVLPGSMYFWIGIFVVSLAFPFIIEAIGYIFAGELGNVSSKHYVPVIAGVKAALLQALLTLTFSPFEAWLMCKSIIVTLYRVIITKKNLLEWQTSDNVEKTNKNSLKSYIWMMKVSIIVSPLILFVAIVFKPEAIPIGLFLFVLWASSPFIAYWISKDIKEKPDNISQTDMYELGKIARKTWRYFEEFSNSGNHYLAPDNYQVDPPKGIAARTSPTNIGLGLLATLTARDLGYIGSCEMTDLIEKTVSTIERLEKWNGHLYNWYDTRTLIPLKPRYISTVDSGNLISYLITLREGMKEILGKPIVDSCYFNGIRDTLYCAGNEDDAKIIFDCQNHVNVTTWNQLLDDLMNEEELVNIKNDVWKSKFESMLLKLKKEVTKWMPWLDLMEKVPMEFKRSEYENYLEVNKLIDILLQNRSIKDLPFDCTQALSLSNELIAKIQVSEGYNGNGALDWLKQISRLLIRTTEASEQFIKNYLELIGRIDNLSDNTVFLPLYVEKKHLFSIGYNIEENKLTNSYYDLLASEARQVSYITIARGEIPASHWFKLGRSLTVVDSYKGLVSWTGTMFEYLMPLLIMKTYKNTLLDETYSFVIKCQKKYGKERNMPWGTSESQYNMLDLKNNYQYKAIGVPSIALKRGMIEDAVAAPYATFLALLVDPQGAISNIKHLKAEGIEGPYGFFEAADYTPARLRHENKRTIVKSYMAHHQGLSLISLNNFINKNIMQKRFHLDPAMNAARLLLKEKVPSDIVFVKTNKEKVPQFKEVIFNEQSTIRSFDSPNPVLPKAHILTNGNYSVMITDRGTGYSKNKMAEITRWREDSTLDSFGTFFYLRNVSTDYIWSATYAPLNVLPDKYEVIFQPEKITFKRQDREIETMTEVVVASGDDSEIRRISLKNNGKKTCEIELTSYFEVVLAPQAADIAQPIFSNLFIETEFNQEKGCIIAKRRTRAETEEGFWIANSVIQEGGIVKNIQFVTDRMQMIGRGNTAKHPISIGRNRPLMNSVGPVLDPVMCMRVKVKVEPGKTVKLSFVSVVAESNETLMLLVDKYASADAIEGAFRLALTRSQIETKYLNMSITEIELYQNLISHILFISPMKKIYEDFILKNSKGQSSLWKYSISGDIPIVLVVLKSSNKVKILYQVLKAHEYWRSIDLKVDLVILNEEENSYSSPLQSLISDIVLSSQTHNIIENPEDIYMLEKNKMQPEDVNLLYAVARIVLVGDEDTIEAQVDKKNVMMLPGVKEFNGQEAEFEKTVLEEQELIYFNGLGGFNLDGDEYIIKLEGEHHTPAPWVNVIANPEFGFVVSESGSGYTWNQNSRENKLTPCSYDVVSDGPGEALYISDDETGNNWTATALPIRESEPYTIKHGFGYSIFEHISHGIEQRLTQFVPVNDPIKITIANLTNKSKIARNLTLTYYVRPILGVSDQGTAMHIKTSIGESGAFLIENPYNEDFGGRICFVDSSITKRSVTGNRKEFFGNGDMSEPECLARKGLSGETGIGMDPCCAIQVKITLEPGESRDIIFLLGMTSDIFKANELIQRYTKAEKATEALIEVKQNWKDKMNVLQFKTPDCSMDIMLNGWLLYQILSCRLWARSGFYQAGGAFGFRDQLQDCLSIAGIWPEIAREQILLHAKHQFTQGDVQHWWHAPQEKGIRTRCSDDLLWLPYVTAEYIRLTGDEDILEEQVTFLEEAPLMENESERYGKSNVSLDTASLYEHCLRAVDASLKFGKHGLPLMGTGDWNDGMNTVGDKGFGESVWLGWFLVSVLKIIAPICTKMGDTERAEKYNEIRNKVTQAIENAWDGNWYRRAYFDNGQILGSEKNIECKIDSIAQTWSVISGEGEPRRSMQAMNSLEEYLINREEGIIKLLSPPFDKGDLEPGYIKGYVPGVRENGGQYTHAAAWTVIAFAKLGDGDKAGELFELINPISHANDLREYFQYKVEPYVMSADVYAVHPHMGRGGWSWYTGSAGWMYQAGSEYILGFQRNGDSVIVDPCIPSKWNEYSMKYQFHTATYEIKVSNPEGVCRGVKKITIDGKTLEGNGFDLINDGRDHVVEVLMG</sequence>
<dbReference type="InterPro" id="IPR037824">
    <property type="entry name" value="GH94N_2_NdvB"/>
</dbReference>
<dbReference type="CDD" id="cd11753">
    <property type="entry name" value="GH94N_ChvB_NdvB_2_like"/>
    <property type="match status" value="1"/>
</dbReference>
<feature type="domain" description="Glycosyl hydrolase 94 supersandwich" evidence="4">
    <location>
        <begin position="2130"/>
        <end position="2396"/>
    </location>
</feature>
<dbReference type="InterPro" id="IPR012341">
    <property type="entry name" value="6hp_glycosidase-like_sf"/>
</dbReference>
<dbReference type="InterPro" id="IPR037018">
    <property type="entry name" value="GH65_N"/>
</dbReference>
<dbReference type="InterPro" id="IPR052047">
    <property type="entry name" value="GH94_Enzymes"/>
</dbReference>
<dbReference type="GO" id="GO:0016757">
    <property type="term" value="F:glycosyltransferase activity"/>
    <property type="evidence" value="ECO:0007669"/>
    <property type="project" value="UniProtKB-KW"/>
</dbReference>
<feature type="transmembrane region" description="Helical" evidence="3">
    <location>
        <begin position="844"/>
        <end position="863"/>
    </location>
</feature>
<dbReference type="Pfam" id="PF10091">
    <property type="entry name" value="Glycoamylase"/>
    <property type="match status" value="1"/>
</dbReference>
<evidence type="ECO:0000256" key="2">
    <source>
        <dbReference type="ARBA" id="ARBA00022679"/>
    </source>
</evidence>
<feature type="domain" description="Glycosyl hydrolase 94 catalytic" evidence="6">
    <location>
        <begin position="2411"/>
        <end position="2833"/>
    </location>
</feature>
<dbReference type="PANTHER" id="PTHR37469">
    <property type="entry name" value="CELLOBIONIC ACID PHOSPHORYLASE-RELATED"/>
    <property type="match status" value="1"/>
</dbReference>
<dbReference type="SUPFAM" id="SSF48208">
    <property type="entry name" value="Six-hairpin glycosidases"/>
    <property type="match status" value="1"/>
</dbReference>